<dbReference type="EMBL" id="JAVLET010000002">
    <property type="protein sequence ID" value="KAL0474097.1"/>
    <property type="molecule type" value="Genomic_DNA"/>
</dbReference>
<accession>A0ABR3DN58</accession>
<evidence type="ECO:0000259" key="3">
    <source>
        <dbReference type="Pfam" id="PF05368"/>
    </source>
</evidence>
<comment type="caution">
    <text evidence="4">The sequence shown here is derived from an EMBL/GenBank/DDBJ whole genome shotgun (WGS) entry which is preliminary data.</text>
</comment>
<evidence type="ECO:0000256" key="2">
    <source>
        <dbReference type="ARBA" id="ARBA00022857"/>
    </source>
</evidence>
<dbReference type="InterPro" id="IPR051164">
    <property type="entry name" value="NmrA-like_oxidored"/>
</dbReference>
<dbReference type="Gene3D" id="3.90.25.10">
    <property type="entry name" value="UDP-galactose 4-epimerase, domain 1"/>
    <property type="match status" value="1"/>
</dbReference>
<protein>
    <submittedName>
        <fullName evidence="4">NAD(P)-binding protein</fullName>
    </submittedName>
</protein>
<sequence>MAPTILVAGATGNTGRSVVETLSRLLQTSEKSLPGNHQILALTRSLNGAAAQRLARLPGVQVVEQNWIEITADWLRQHNVVRAFIAPHNQPNQFAQESTFHLAALDAGVEYVVRISTTAANVRADCPAYYARSHWAIEALLGSPAFQRLHWTSLQPNVFTSFCLAPAVELVKNYRRTGKLGTPLAIMASEDAPVGIIDADDVGVLAAHLLVERDSSAHNRAKYVLNGPQDITGRQIVRMVEDLIGTKVEDVRFKDMSFVEQLVAAAPPQESRNVILSIRHAAETAWDGKCKAETTSKEVLELAAPRRTPAETFKMMLEL</sequence>
<dbReference type="PANTHER" id="PTHR42748">
    <property type="entry name" value="NITROGEN METABOLITE REPRESSION PROTEIN NMRA FAMILY MEMBER"/>
    <property type="match status" value="1"/>
</dbReference>
<evidence type="ECO:0000313" key="5">
    <source>
        <dbReference type="Proteomes" id="UP001451303"/>
    </source>
</evidence>
<reference evidence="4 5" key="1">
    <citation type="submission" date="2023-09" db="EMBL/GenBank/DDBJ databases">
        <title>Multi-omics analysis of a traditional fermented food reveals byproduct-associated fungal strains for waste-to-food upcycling.</title>
        <authorList>
            <consortium name="Lawrence Berkeley National Laboratory"/>
            <person name="Rekdal V.M."/>
            <person name="Villalobos-Escobedo J.M."/>
            <person name="Rodriguez-Valeron N."/>
            <person name="Garcia M.O."/>
            <person name="Vasquez D.P."/>
            <person name="Damayanti I."/>
            <person name="Sorensen P.M."/>
            <person name="Baidoo E.E."/>
            <person name="De Carvalho A.C."/>
            <person name="Riley R."/>
            <person name="Lipzen A."/>
            <person name="He G."/>
            <person name="Yan M."/>
            <person name="Haridas S."/>
            <person name="Daum C."/>
            <person name="Yoshinaga Y."/>
            <person name="Ng V."/>
            <person name="Grigoriev I.V."/>
            <person name="Munk R."/>
            <person name="Nuraida L."/>
            <person name="Wijaya C.H."/>
            <person name="Morales P.-C."/>
            <person name="Keasling J.D."/>
        </authorList>
    </citation>
    <scope>NUCLEOTIDE SEQUENCE [LARGE SCALE GENOMIC DNA]</scope>
    <source>
        <strain evidence="4 5">FGSC 2613</strain>
    </source>
</reference>
<feature type="domain" description="NmrA-like" evidence="3">
    <location>
        <begin position="3"/>
        <end position="273"/>
    </location>
</feature>
<dbReference type="PANTHER" id="PTHR42748:SF31">
    <property type="entry name" value="NMRA-LIKE DOMAIN-CONTAINING PROTEIN-RELATED"/>
    <property type="match status" value="1"/>
</dbReference>
<dbReference type="SUPFAM" id="SSF51735">
    <property type="entry name" value="NAD(P)-binding Rossmann-fold domains"/>
    <property type="match status" value="1"/>
</dbReference>
<organism evidence="4 5">
    <name type="scientific">Neurospora intermedia</name>
    <dbReference type="NCBI Taxonomy" id="5142"/>
    <lineage>
        <taxon>Eukaryota</taxon>
        <taxon>Fungi</taxon>
        <taxon>Dikarya</taxon>
        <taxon>Ascomycota</taxon>
        <taxon>Pezizomycotina</taxon>
        <taxon>Sordariomycetes</taxon>
        <taxon>Sordariomycetidae</taxon>
        <taxon>Sordariales</taxon>
        <taxon>Sordariaceae</taxon>
        <taxon>Neurospora</taxon>
    </lineage>
</organism>
<dbReference type="InterPro" id="IPR008030">
    <property type="entry name" value="NmrA-like"/>
</dbReference>
<dbReference type="Gene3D" id="3.40.50.720">
    <property type="entry name" value="NAD(P)-binding Rossmann-like Domain"/>
    <property type="match status" value="1"/>
</dbReference>
<comment type="similarity">
    <text evidence="1">Belongs to the NmrA-type oxidoreductase family.</text>
</comment>
<evidence type="ECO:0000313" key="4">
    <source>
        <dbReference type="EMBL" id="KAL0474097.1"/>
    </source>
</evidence>
<proteinExistence type="inferred from homology"/>
<evidence type="ECO:0000256" key="1">
    <source>
        <dbReference type="ARBA" id="ARBA00006328"/>
    </source>
</evidence>
<dbReference type="Pfam" id="PF05368">
    <property type="entry name" value="NmrA"/>
    <property type="match status" value="1"/>
</dbReference>
<keyword evidence="5" id="KW-1185">Reference proteome</keyword>
<dbReference type="Proteomes" id="UP001451303">
    <property type="component" value="Unassembled WGS sequence"/>
</dbReference>
<name>A0ABR3DN58_NEUIN</name>
<dbReference type="InterPro" id="IPR036291">
    <property type="entry name" value="NAD(P)-bd_dom_sf"/>
</dbReference>
<keyword evidence="2" id="KW-0521">NADP</keyword>
<gene>
    <name evidence="4" type="ORF">QR685DRAFT_595690</name>
</gene>